<evidence type="ECO:0000313" key="2">
    <source>
        <dbReference type="Proteomes" id="UP001634394"/>
    </source>
</evidence>
<evidence type="ECO:0000313" key="1">
    <source>
        <dbReference type="EMBL" id="KAL3886973.1"/>
    </source>
</evidence>
<organism evidence="1 2">
    <name type="scientific">Sinanodonta woodiana</name>
    <name type="common">Chinese pond mussel</name>
    <name type="synonym">Anodonta woodiana</name>
    <dbReference type="NCBI Taxonomy" id="1069815"/>
    <lineage>
        <taxon>Eukaryota</taxon>
        <taxon>Metazoa</taxon>
        <taxon>Spiralia</taxon>
        <taxon>Lophotrochozoa</taxon>
        <taxon>Mollusca</taxon>
        <taxon>Bivalvia</taxon>
        <taxon>Autobranchia</taxon>
        <taxon>Heteroconchia</taxon>
        <taxon>Palaeoheterodonta</taxon>
        <taxon>Unionida</taxon>
        <taxon>Unionoidea</taxon>
        <taxon>Unionidae</taxon>
        <taxon>Unioninae</taxon>
        <taxon>Sinanodonta</taxon>
    </lineage>
</organism>
<reference evidence="1 2" key="1">
    <citation type="submission" date="2024-11" db="EMBL/GenBank/DDBJ databases">
        <title>Chromosome-level genome assembly of the freshwater bivalve Anodonta woodiana.</title>
        <authorList>
            <person name="Chen X."/>
        </authorList>
    </citation>
    <scope>NUCLEOTIDE SEQUENCE [LARGE SCALE GENOMIC DNA]</scope>
    <source>
        <strain evidence="1">MN2024</strain>
        <tissue evidence="1">Gills</tissue>
    </source>
</reference>
<dbReference type="AlphaFoldDB" id="A0ABD3XPN5"/>
<name>A0ABD3XPN5_SINWO</name>
<dbReference type="Proteomes" id="UP001634394">
    <property type="component" value="Unassembled WGS sequence"/>
</dbReference>
<proteinExistence type="predicted"/>
<protein>
    <submittedName>
        <fullName evidence="1">Uncharacterized protein</fullName>
    </submittedName>
</protein>
<dbReference type="EMBL" id="JBJQND010000002">
    <property type="protein sequence ID" value="KAL3886973.1"/>
    <property type="molecule type" value="Genomic_DNA"/>
</dbReference>
<sequence length="143" mass="16782">LDEDPRDFVEILKRIEGYLMRYMQTSKSNINRLDSQTNEIVSSIRYAREQINELFDVIENEGSRQLLDAILRLRNETHVFLTARQIKMQLTNYWEQIVNKYTAIESTEITLTLHDSLKTLISLAADQLSTVQTKINVDMLSWD</sequence>
<accession>A0ABD3XPN5</accession>
<comment type="caution">
    <text evidence="1">The sequence shown here is derived from an EMBL/GenBank/DDBJ whole genome shotgun (WGS) entry which is preliminary data.</text>
</comment>
<feature type="non-terminal residue" evidence="1">
    <location>
        <position position="143"/>
    </location>
</feature>
<keyword evidence="2" id="KW-1185">Reference proteome</keyword>
<feature type="non-terminal residue" evidence="1">
    <location>
        <position position="1"/>
    </location>
</feature>
<gene>
    <name evidence="1" type="ORF">ACJMK2_026929</name>
</gene>